<keyword evidence="4" id="KW-0812">Transmembrane</keyword>
<dbReference type="AlphaFoldDB" id="A0AAF3ENC7"/>
<evidence type="ECO:0000256" key="2">
    <source>
        <dbReference type="ARBA" id="ARBA00012741"/>
    </source>
</evidence>
<evidence type="ECO:0000256" key="1">
    <source>
        <dbReference type="ARBA" id="ARBA00001657"/>
    </source>
</evidence>
<organism evidence="6 7">
    <name type="scientific">Mesorhabditis belari</name>
    <dbReference type="NCBI Taxonomy" id="2138241"/>
    <lineage>
        <taxon>Eukaryota</taxon>
        <taxon>Metazoa</taxon>
        <taxon>Ecdysozoa</taxon>
        <taxon>Nematoda</taxon>
        <taxon>Chromadorea</taxon>
        <taxon>Rhabditida</taxon>
        <taxon>Rhabditina</taxon>
        <taxon>Rhabditomorpha</taxon>
        <taxon>Rhabditoidea</taxon>
        <taxon>Rhabditidae</taxon>
        <taxon>Mesorhabditinae</taxon>
        <taxon>Mesorhabditis</taxon>
    </lineage>
</organism>
<reference evidence="7" key="1">
    <citation type="submission" date="2024-02" db="UniProtKB">
        <authorList>
            <consortium name="WormBaseParasite"/>
        </authorList>
    </citation>
    <scope>IDENTIFICATION</scope>
</reference>
<keyword evidence="4" id="KW-0472">Membrane</keyword>
<feature type="region of interest" description="Disordered" evidence="3">
    <location>
        <begin position="1"/>
        <end position="20"/>
    </location>
</feature>
<dbReference type="SMART" id="SM00642">
    <property type="entry name" value="Aamy"/>
    <property type="match status" value="1"/>
</dbReference>
<dbReference type="GO" id="GO:0004558">
    <property type="term" value="F:alpha-1,4-glucosidase activity"/>
    <property type="evidence" value="ECO:0007669"/>
    <property type="project" value="UniProtKB-EC"/>
</dbReference>
<dbReference type="InterPro" id="IPR006047">
    <property type="entry name" value="GH13_cat_dom"/>
</dbReference>
<comment type="catalytic activity">
    <reaction evidence="1">
        <text>Hydrolysis of terminal, non-reducing (1-&gt;4)-linked alpha-D-glucose residues with release of alpha-D-glucose.</text>
        <dbReference type="EC" id="3.2.1.20"/>
    </reaction>
</comment>
<dbReference type="PANTHER" id="PTHR10357:SF230">
    <property type="entry name" value="GLYCOSYL HYDROLASE FAMILY 13 CATALYTIC DOMAIN-CONTAINING PROTEIN"/>
    <property type="match status" value="1"/>
</dbReference>
<dbReference type="Gene3D" id="3.90.400.10">
    <property type="entry name" value="Oligo-1,6-glucosidase, Domain 2"/>
    <property type="match status" value="1"/>
</dbReference>
<dbReference type="SUPFAM" id="SSF51445">
    <property type="entry name" value="(Trans)glycosidases"/>
    <property type="match status" value="1"/>
</dbReference>
<dbReference type="WBParaSite" id="MBELARI_LOCUS15555">
    <property type="protein sequence ID" value="MBELARI_LOCUS15555"/>
    <property type="gene ID" value="MBELARI_LOCUS15555"/>
</dbReference>
<keyword evidence="6" id="KW-1185">Reference proteome</keyword>
<dbReference type="Pfam" id="PF16028">
    <property type="entry name" value="SLC3A2_N"/>
    <property type="match status" value="1"/>
</dbReference>
<dbReference type="InterPro" id="IPR017853">
    <property type="entry name" value="GH"/>
</dbReference>
<sequence length="658" mass="74273">MSDASDKLMPGPEGKTPRFYEVDKGHKTESYLTAIHGNPIPPQPSSSNPANPIRYDPVGEKVDLGGEGSVKPRENNRIGLTEQDLSAYRNDPFWKGLRWLLFVLFWLLWLGMFILAILLVCFSPGCALSIRPSWWQTAIAYNIWVPSFQDSDGDGLGDFEGLISRLDNLRKTGVQTIWPSPFLLSDDFSNAIRDHKAIDSKLGVNEVADKFIDYCKYHDLRLVISIPLATTSTQHDWFLKSASASLPDNRNYSNFYYWLNKRPSNPAAMFAVHKNVTYVHEVDQPKAAILNWGNNNVREHMFGVLSSWIDRGVDGFHLTTVEYLARNADFSKPDWKSIYDILKDVRKHVDTYANESRLGKKIAIFMRAEGAEEKLKSSLAETGLDTIVNYELTNVEKNTKVCHISEETVASCAHEILSDVLLFHSLKPNVWPHWELSNGFVSRLSARAGSRSHAELLILLQLMLPGTNSFYYGEEIGMRDLQNDTRVMVQRGAMQWDSSLNAGFSTSQNSKIPVHPDFVNVNWQNQWKDEKSPLKMFSKLAKLRQRDETIMQGETLISSLIDHHAFTLTRFPSSEATIAGQIYVCAVNFGKSTSILPLESLPHHGSLEKVQIVVATSNSIEWRSRNLLNLSEKTLALPSDTGIVFKYSPPPTKPLTDH</sequence>
<evidence type="ECO:0000313" key="6">
    <source>
        <dbReference type="Proteomes" id="UP000887575"/>
    </source>
</evidence>
<dbReference type="Proteomes" id="UP000887575">
    <property type="component" value="Unassembled WGS sequence"/>
</dbReference>
<dbReference type="PANTHER" id="PTHR10357">
    <property type="entry name" value="ALPHA-AMYLASE FAMILY MEMBER"/>
    <property type="match status" value="1"/>
</dbReference>
<dbReference type="GO" id="GO:0005975">
    <property type="term" value="P:carbohydrate metabolic process"/>
    <property type="evidence" value="ECO:0007669"/>
    <property type="project" value="InterPro"/>
</dbReference>
<evidence type="ECO:0000256" key="3">
    <source>
        <dbReference type="SAM" id="MobiDB-lite"/>
    </source>
</evidence>
<evidence type="ECO:0000313" key="7">
    <source>
        <dbReference type="WBParaSite" id="MBELARI_LOCUS15555"/>
    </source>
</evidence>
<keyword evidence="4" id="KW-1133">Transmembrane helix</keyword>
<dbReference type="InterPro" id="IPR031984">
    <property type="entry name" value="SLC3A2_N"/>
</dbReference>
<evidence type="ECO:0000256" key="4">
    <source>
        <dbReference type="SAM" id="Phobius"/>
    </source>
</evidence>
<dbReference type="Gene3D" id="3.20.20.80">
    <property type="entry name" value="Glycosidases"/>
    <property type="match status" value="1"/>
</dbReference>
<dbReference type="Pfam" id="PF00128">
    <property type="entry name" value="Alpha-amylase"/>
    <property type="match status" value="1"/>
</dbReference>
<name>A0AAF3ENC7_9BILA</name>
<protein>
    <recommendedName>
        <fullName evidence="2">alpha-glucosidase</fullName>
        <ecNumber evidence="2">3.2.1.20</ecNumber>
    </recommendedName>
</protein>
<feature type="domain" description="Glycosyl hydrolase family 13 catalytic" evidence="5">
    <location>
        <begin position="142"/>
        <end position="544"/>
    </location>
</feature>
<proteinExistence type="predicted"/>
<dbReference type="InterPro" id="IPR045857">
    <property type="entry name" value="O16G_dom_2"/>
</dbReference>
<accession>A0AAF3ENC7</accession>
<feature type="transmembrane region" description="Helical" evidence="4">
    <location>
        <begin position="99"/>
        <end position="120"/>
    </location>
</feature>
<evidence type="ECO:0000259" key="5">
    <source>
        <dbReference type="SMART" id="SM00642"/>
    </source>
</evidence>
<dbReference type="EC" id="3.2.1.20" evidence="2"/>